<dbReference type="Pfam" id="PF25372">
    <property type="entry name" value="DUF7885"/>
    <property type="match status" value="1"/>
</dbReference>
<feature type="domain" description="F-box/LRR-repeat protein 15-like leucin rich repeat" evidence="1">
    <location>
        <begin position="294"/>
        <end position="450"/>
    </location>
</feature>
<reference evidence="2" key="1">
    <citation type="journal article" date="2011" name="PLoS Biol.">
        <title>Gene gain and loss during evolution of obligate parasitism in the white rust pathogen of Arabidopsis thaliana.</title>
        <authorList>
            <person name="Kemen E."/>
            <person name="Gardiner A."/>
            <person name="Schultz-Larsen T."/>
            <person name="Kemen A.C."/>
            <person name="Balmuth A.L."/>
            <person name="Robert-Seilaniantz A."/>
            <person name="Bailey K."/>
            <person name="Holub E."/>
            <person name="Studholme D.J."/>
            <person name="Maclean D."/>
            <person name="Jones J.D."/>
        </authorList>
    </citation>
    <scope>NUCLEOTIDE SEQUENCE</scope>
</reference>
<evidence type="ECO:0000259" key="1">
    <source>
        <dbReference type="Pfam" id="PF25372"/>
    </source>
</evidence>
<dbReference type="PANTHER" id="PTHR13318:SF190">
    <property type="entry name" value="PARTNER OF PAIRED, ISOFORM B"/>
    <property type="match status" value="1"/>
</dbReference>
<name>F0W5R7_9STRA</name>
<organism evidence="2">
    <name type="scientific">Albugo laibachii Nc14</name>
    <dbReference type="NCBI Taxonomy" id="890382"/>
    <lineage>
        <taxon>Eukaryota</taxon>
        <taxon>Sar</taxon>
        <taxon>Stramenopiles</taxon>
        <taxon>Oomycota</taxon>
        <taxon>Peronosporomycetes</taxon>
        <taxon>Albuginales</taxon>
        <taxon>Albuginaceae</taxon>
        <taxon>Albugo</taxon>
    </lineage>
</organism>
<dbReference type="EMBL" id="FR824067">
    <property type="protein sequence ID" value="CCA16458.1"/>
    <property type="molecule type" value="Genomic_DNA"/>
</dbReference>
<proteinExistence type="predicted"/>
<gene>
    <name evidence="2" type="primary">AlNc14C22G2232</name>
    <name evidence="2" type="ORF">ALNC14_026010</name>
</gene>
<dbReference type="InterPro" id="IPR032675">
    <property type="entry name" value="LRR_dom_sf"/>
</dbReference>
<dbReference type="Gene3D" id="3.80.10.10">
    <property type="entry name" value="Ribonuclease Inhibitor"/>
    <property type="match status" value="4"/>
</dbReference>
<dbReference type="SMART" id="SM00367">
    <property type="entry name" value="LRR_CC"/>
    <property type="match status" value="6"/>
</dbReference>
<protein>
    <submittedName>
        <fullName evidence="2">Uncharacterized protein AlNc14C22G2232</fullName>
    </submittedName>
</protein>
<dbReference type="GO" id="GO:0019005">
    <property type="term" value="C:SCF ubiquitin ligase complex"/>
    <property type="evidence" value="ECO:0007669"/>
    <property type="project" value="TreeGrafter"/>
</dbReference>
<evidence type="ECO:0000313" key="2">
    <source>
        <dbReference type="EMBL" id="CCA16458.1"/>
    </source>
</evidence>
<sequence>MGGVCYRCQQAAFEEDRLTIHNLRLVVQNHLLQPARPNILQQPESAPYFSSHSFSGLLRMENTNTDAEQTHLSSDSDPSAPSRSFFTLPTYMSSSFSKLSTLKECITKIGAQRSMTCTKSMLDRAWRTTATSIGRTYCHNGSDGRVYPLSLRELCIRCICIQLLSEPALVFRSLAYQSWQSEELRKHQKLVRYSDSKKSFNFVYFPSESATAILAWLRDRQVACKHHFQLFAYFEMLDWDLRFCSDVDDSWLEALPTHAIEQIQSLDFSYCHRLQFCGLKPQSRLPNLRVANFEGCLYLKPETIQRLGFSNRLISLNLTGCRLITDKTLYSLRHLFRLQNLHLSGCKWITEKGLQHLNGLFGLKRLYLARCVNVSNQAFRFFPTSFPNLVELDLSHCSISDIALHFTGRLREIHSLMLKGCSRITTKGLSHLGSLSKLRRLDVRYCKHVAGLSKEWTQLDMLKLACTEFKEADASILATMKTLHELDLRCCLVAKGCFSFVSHLNSLVRLCVAETALTDESLIMLCKSLEKLQMLDVSCTEVTDSGTMEIEMLGELSELHLDTPGITNRSLERVGKLKKLARLNLFAASVTDEGVEALKRLDKLQDLDICSGGVGHRGVKALSQLKRLRSLNLSQNKEIRSQSVVHLEALTKLRFLNLSNTGITSSCLHNLFALKELESLSVYGVVLESSQIDELQENLPHLKVLRCS</sequence>
<dbReference type="SUPFAM" id="SSF52047">
    <property type="entry name" value="RNI-like"/>
    <property type="match status" value="2"/>
</dbReference>
<dbReference type="HOGENOM" id="CLU_016072_6_2_1"/>
<dbReference type="GO" id="GO:0031146">
    <property type="term" value="P:SCF-dependent proteasomal ubiquitin-dependent protein catabolic process"/>
    <property type="evidence" value="ECO:0007669"/>
    <property type="project" value="TreeGrafter"/>
</dbReference>
<accession>F0W5R7</accession>
<dbReference type="InterPro" id="IPR057207">
    <property type="entry name" value="FBXL15_LRR"/>
</dbReference>
<dbReference type="AlphaFoldDB" id="F0W5R7"/>
<dbReference type="InterPro" id="IPR006553">
    <property type="entry name" value="Leu-rich_rpt_Cys-con_subtyp"/>
</dbReference>
<dbReference type="PANTHER" id="PTHR13318">
    <property type="entry name" value="PARTNER OF PAIRED, ISOFORM B-RELATED"/>
    <property type="match status" value="1"/>
</dbReference>
<dbReference type="Pfam" id="PF13855">
    <property type="entry name" value="LRR_8"/>
    <property type="match status" value="1"/>
</dbReference>
<reference evidence="2" key="2">
    <citation type="submission" date="2011-02" db="EMBL/GenBank/DDBJ databases">
        <authorList>
            <person name="MacLean D."/>
        </authorList>
    </citation>
    <scope>NUCLEOTIDE SEQUENCE</scope>
</reference>
<dbReference type="InterPro" id="IPR001611">
    <property type="entry name" value="Leu-rich_rpt"/>
</dbReference>